<protein>
    <submittedName>
        <fullName evidence="1">Uncharacterized protein</fullName>
    </submittedName>
</protein>
<dbReference type="RefSeq" id="WP_217065639.1">
    <property type="nucleotide sequence ID" value="NZ_JAHQCS010000079.1"/>
</dbReference>
<dbReference type="EMBL" id="JAHQCS010000079">
    <property type="protein sequence ID" value="MBU9711652.1"/>
    <property type="molecule type" value="Genomic_DNA"/>
</dbReference>
<organism evidence="1 2">
    <name type="scientific">Evansella tamaricis</name>
    <dbReference type="NCBI Taxonomy" id="2069301"/>
    <lineage>
        <taxon>Bacteria</taxon>
        <taxon>Bacillati</taxon>
        <taxon>Bacillota</taxon>
        <taxon>Bacilli</taxon>
        <taxon>Bacillales</taxon>
        <taxon>Bacillaceae</taxon>
        <taxon>Evansella</taxon>
    </lineage>
</organism>
<sequence length="174" mass="20109">MKKMSGLTQYNIEGIHDNFEVVTGFGFVADNVPIKPVTQENRQQFKSIMKTMFDEDAVKYCYYLENHKINFELATNLGLGVLKSKDTEELFLYHSDVSSDEEVAAEDEFLRICIYYQLTHPDFEDVELEKFYQTEYGENYIGMLCMGKATEIVESLGAIFKAQKAGDKVVWFKK</sequence>
<dbReference type="Proteomes" id="UP000784880">
    <property type="component" value="Unassembled WGS sequence"/>
</dbReference>
<name>A0ABS6JFQ8_9BACI</name>
<keyword evidence="2" id="KW-1185">Reference proteome</keyword>
<proteinExistence type="predicted"/>
<comment type="caution">
    <text evidence="1">The sequence shown here is derived from an EMBL/GenBank/DDBJ whole genome shotgun (WGS) entry which is preliminary data.</text>
</comment>
<accession>A0ABS6JFQ8</accession>
<gene>
    <name evidence="1" type="ORF">KS419_07885</name>
</gene>
<reference evidence="1 2" key="1">
    <citation type="submission" date="2021-06" db="EMBL/GenBank/DDBJ databases">
        <title>Bacillus sp. RD4P76, an endophyte from a halophyte.</title>
        <authorList>
            <person name="Sun J.-Q."/>
        </authorList>
    </citation>
    <scope>NUCLEOTIDE SEQUENCE [LARGE SCALE GENOMIC DNA]</scope>
    <source>
        <strain evidence="1 2">CGMCC 1.15917</strain>
    </source>
</reference>
<evidence type="ECO:0000313" key="1">
    <source>
        <dbReference type="EMBL" id="MBU9711652.1"/>
    </source>
</evidence>
<evidence type="ECO:0000313" key="2">
    <source>
        <dbReference type="Proteomes" id="UP000784880"/>
    </source>
</evidence>